<reference evidence="6 7" key="1">
    <citation type="journal article" date="2016" name="Nat. Commun.">
        <title>Thousands of microbial genomes shed light on interconnected biogeochemical processes in an aquifer system.</title>
        <authorList>
            <person name="Anantharaman K."/>
            <person name="Brown C.T."/>
            <person name="Hug L.A."/>
            <person name="Sharon I."/>
            <person name="Castelle C.J."/>
            <person name="Probst A.J."/>
            <person name="Thomas B.C."/>
            <person name="Singh A."/>
            <person name="Wilkins M.J."/>
            <person name="Karaoz U."/>
            <person name="Brodie E.L."/>
            <person name="Williams K.H."/>
            <person name="Hubbard S.S."/>
            <person name="Banfield J.F."/>
        </authorList>
    </citation>
    <scope>NUCLEOTIDE SEQUENCE [LARGE SCALE GENOMIC DNA]</scope>
</reference>
<dbReference type="AlphaFoldDB" id="A0A1F6BGJ7"/>
<feature type="domain" description="TRAM" evidence="5">
    <location>
        <begin position="196"/>
        <end position="261"/>
    </location>
</feature>
<dbReference type="STRING" id="1798401.A2363_01550"/>
<keyword evidence="2" id="KW-0540">Nuclease</keyword>
<evidence type="ECO:0000256" key="4">
    <source>
        <dbReference type="ARBA" id="ARBA00022842"/>
    </source>
</evidence>
<evidence type="ECO:0000259" key="5">
    <source>
        <dbReference type="PROSITE" id="PS50926"/>
    </source>
</evidence>
<evidence type="ECO:0000313" key="7">
    <source>
        <dbReference type="Proteomes" id="UP000176186"/>
    </source>
</evidence>
<evidence type="ECO:0000256" key="2">
    <source>
        <dbReference type="ARBA" id="ARBA00022722"/>
    </source>
</evidence>
<comment type="cofactor">
    <cofactor evidence="1">
        <name>Mg(2+)</name>
        <dbReference type="ChEBI" id="CHEBI:18420"/>
    </cofactor>
</comment>
<dbReference type="PROSITE" id="PS50926">
    <property type="entry name" value="TRAM"/>
    <property type="match status" value="1"/>
</dbReference>
<name>A0A1F6BGJ7_9BACT</name>
<dbReference type="GO" id="GO:0004518">
    <property type="term" value="F:nuclease activity"/>
    <property type="evidence" value="ECO:0007669"/>
    <property type="project" value="UniProtKB-KW"/>
</dbReference>
<dbReference type="Proteomes" id="UP000176186">
    <property type="component" value="Unassembled WGS sequence"/>
</dbReference>
<dbReference type="Pfam" id="PF01850">
    <property type="entry name" value="PIN"/>
    <property type="match status" value="1"/>
</dbReference>
<evidence type="ECO:0000256" key="1">
    <source>
        <dbReference type="ARBA" id="ARBA00001946"/>
    </source>
</evidence>
<dbReference type="Pfam" id="PF01938">
    <property type="entry name" value="TRAM"/>
    <property type="match status" value="1"/>
</dbReference>
<dbReference type="GO" id="GO:0016787">
    <property type="term" value="F:hydrolase activity"/>
    <property type="evidence" value="ECO:0007669"/>
    <property type="project" value="UniProtKB-KW"/>
</dbReference>
<proteinExistence type="predicted"/>
<comment type="caution">
    <text evidence="6">The sequence shown here is derived from an EMBL/GenBank/DDBJ whole genome shotgun (WGS) entry which is preliminary data.</text>
</comment>
<accession>A0A1F6BGJ7</accession>
<protein>
    <recommendedName>
        <fullName evidence="5">TRAM domain-containing protein</fullName>
    </recommendedName>
</protein>
<dbReference type="PANTHER" id="PTHR11603">
    <property type="entry name" value="AAA FAMILY ATPASE"/>
    <property type="match status" value="1"/>
</dbReference>
<dbReference type="InterPro" id="IPR002716">
    <property type="entry name" value="PIN_dom"/>
</dbReference>
<dbReference type="PANTHER" id="PTHR11603:SF147">
    <property type="entry name" value="MEMBRANE PROTEIN"/>
    <property type="match status" value="1"/>
</dbReference>
<gene>
    <name evidence="6" type="ORF">A2363_01550</name>
</gene>
<keyword evidence="4" id="KW-0460">Magnesium</keyword>
<dbReference type="InterPro" id="IPR002792">
    <property type="entry name" value="TRAM_dom"/>
</dbReference>
<dbReference type="InterPro" id="IPR052041">
    <property type="entry name" value="Nucleic_acid_metab_PIN/TRAM"/>
</dbReference>
<dbReference type="SUPFAM" id="SSF88723">
    <property type="entry name" value="PIN domain-like"/>
    <property type="match status" value="1"/>
</dbReference>
<dbReference type="Gene3D" id="3.40.50.1010">
    <property type="entry name" value="5'-nuclease"/>
    <property type="match status" value="1"/>
</dbReference>
<evidence type="ECO:0000313" key="6">
    <source>
        <dbReference type="EMBL" id="OGG35912.1"/>
    </source>
</evidence>
<organism evidence="6 7">
    <name type="scientific">Candidatus Gottesmanbacteria bacterium RIFOXYB1_FULL_47_11</name>
    <dbReference type="NCBI Taxonomy" id="1798401"/>
    <lineage>
        <taxon>Bacteria</taxon>
        <taxon>Candidatus Gottesmaniibacteriota</taxon>
    </lineage>
</organism>
<evidence type="ECO:0000256" key="3">
    <source>
        <dbReference type="ARBA" id="ARBA00022801"/>
    </source>
</evidence>
<keyword evidence="3" id="KW-0378">Hydrolase</keyword>
<dbReference type="InterPro" id="IPR029060">
    <property type="entry name" value="PIN-like_dom_sf"/>
</dbReference>
<dbReference type="EMBL" id="MFKE01000003">
    <property type="protein sequence ID" value="OGG35912.1"/>
    <property type="molecule type" value="Genomic_DNA"/>
</dbReference>
<dbReference type="CDD" id="cd09877">
    <property type="entry name" value="PIN_YacL-like"/>
    <property type="match status" value="1"/>
</dbReference>
<sequence length="261" mass="28539">MKQKKGVTPVVTISKPPAAFTRALAAEIVKNLTSLGRFTTRPFRHEEKPVAADKPEALGQYPILVDTSVLIDGRILAIVNSGFVTGTLVIPRFILGELQHIADSNDSLRRAKGRRGLEIVNKLKGQKVNTLLSVKFIDIDLPEVKEVDHKLVALAQKCENQHPRLLTVDFNLAHVARAQSVKVLNINDIAQALKVSLMPGEEFTVKITHEGKEREQGVGYLGDGTMVVVDGARGRVGADIPVIVTKIHQTPAGQLFFARIK</sequence>